<dbReference type="RefSeq" id="WP_135269299.1">
    <property type="nucleotide sequence ID" value="NZ_CP038436.1"/>
</dbReference>
<gene>
    <name evidence="2" type="ORF">EXE58_19045</name>
</gene>
<dbReference type="AlphaFoldDB" id="A0A4P7IIY7"/>
<dbReference type="KEGG" id="nsn:EXE58_19045"/>
<keyword evidence="2" id="KW-0255">Endonuclease</keyword>
<keyword evidence="2" id="KW-0378">Hydrolase</keyword>
<proteinExistence type="predicted"/>
<evidence type="ECO:0000313" key="2">
    <source>
        <dbReference type="EMBL" id="QBX57314.1"/>
    </source>
</evidence>
<accession>A0A4P7IIY7</accession>
<dbReference type="PANTHER" id="PTHR30015">
    <property type="entry name" value="MRR RESTRICTION SYSTEM PROTEIN"/>
    <property type="match status" value="1"/>
</dbReference>
<dbReference type="GO" id="GO:0003677">
    <property type="term" value="F:DNA binding"/>
    <property type="evidence" value="ECO:0007669"/>
    <property type="project" value="InterPro"/>
</dbReference>
<sequence>MSPLIEDAPPATWQDLEAMVARVLRECGYEVEVQKHVELARGDVNVDVWADDRAEPPNILAIECKHWNRPVSKDVVHGFRTVVGDSGANTGLLVSSAGFQSGASEAAAYSNVHLLTWDDFQRMFALRWFRSFMSPTVAEETDALHEYTEPINSRVSRKAAALPDERQAAFVALREIYTPLMVTNFALHPAVVDNKFSSIKAELPRLPLRDVVQKPGGRVLLDALPDDVLDAAALRPFMERLIRHSQSAIAEFDAVFGERA</sequence>
<name>A0A4P7IIY7_9ACTN</name>
<dbReference type="InterPro" id="IPR007560">
    <property type="entry name" value="Restrct_endonuc_IV_Mrr"/>
</dbReference>
<dbReference type="Pfam" id="PF04471">
    <property type="entry name" value="Mrr_cat"/>
    <property type="match status" value="1"/>
</dbReference>
<dbReference type="GO" id="GO:0015666">
    <property type="term" value="F:restriction endodeoxyribonuclease activity"/>
    <property type="evidence" value="ECO:0007669"/>
    <property type="project" value="TreeGrafter"/>
</dbReference>
<dbReference type="GO" id="GO:0009307">
    <property type="term" value="P:DNA restriction-modification system"/>
    <property type="evidence" value="ECO:0007669"/>
    <property type="project" value="InterPro"/>
</dbReference>
<dbReference type="Gene3D" id="3.40.1350.10">
    <property type="match status" value="1"/>
</dbReference>
<organism evidence="2 3">
    <name type="scientific">Nocardioides seonyuensis</name>
    <dbReference type="NCBI Taxonomy" id="2518371"/>
    <lineage>
        <taxon>Bacteria</taxon>
        <taxon>Bacillati</taxon>
        <taxon>Actinomycetota</taxon>
        <taxon>Actinomycetes</taxon>
        <taxon>Propionibacteriales</taxon>
        <taxon>Nocardioidaceae</taxon>
        <taxon>Nocardioides</taxon>
    </lineage>
</organism>
<evidence type="ECO:0000259" key="1">
    <source>
        <dbReference type="Pfam" id="PF04471"/>
    </source>
</evidence>
<feature type="domain" description="Restriction endonuclease type IV Mrr" evidence="1">
    <location>
        <begin position="12"/>
        <end position="123"/>
    </location>
</feature>
<protein>
    <submittedName>
        <fullName evidence="2">Restriction endonuclease</fullName>
    </submittedName>
</protein>
<dbReference type="InterPro" id="IPR052906">
    <property type="entry name" value="Type_IV_Methyl-Rstrct_Enzyme"/>
</dbReference>
<dbReference type="OrthoDB" id="4078759at2"/>
<dbReference type="PANTHER" id="PTHR30015:SF7">
    <property type="entry name" value="TYPE IV METHYL-DIRECTED RESTRICTION ENZYME ECOKMRR"/>
    <property type="match status" value="1"/>
</dbReference>
<dbReference type="SUPFAM" id="SSF52980">
    <property type="entry name" value="Restriction endonuclease-like"/>
    <property type="match status" value="1"/>
</dbReference>
<keyword evidence="2" id="KW-0540">Nuclease</keyword>
<reference evidence="2 3" key="1">
    <citation type="submission" date="2019-03" db="EMBL/GenBank/DDBJ databases">
        <title>Three New Species of Nocardioides, Nocardioides euryhalodurans sp. nov., Nocardioides seonyuensis sp. nov. and Nocardioides eburneoflavus sp. nov. Iolated from Soil.</title>
        <authorList>
            <person name="Roh S.G."/>
            <person name="Lee C."/>
            <person name="Kim M.-K."/>
            <person name="Kim S.B."/>
        </authorList>
    </citation>
    <scope>NUCLEOTIDE SEQUENCE [LARGE SCALE GENOMIC DNA]</scope>
    <source>
        <strain evidence="2 3">MMS17-SY207-3</strain>
    </source>
</reference>
<dbReference type="EMBL" id="CP038436">
    <property type="protein sequence ID" value="QBX57314.1"/>
    <property type="molecule type" value="Genomic_DNA"/>
</dbReference>
<dbReference type="InterPro" id="IPR011335">
    <property type="entry name" value="Restrct_endonuc-II-like"/>
</dbReference>
<keyword evidence="3" id="KW-1185">Reference proteome</keyword>
<dbReference type="InterPro" id="IPR011856">
    <property type="entry name" value="tRNA_endonuc-like_dom_sf"/>
</dbReference>
<evidence type="ECO:0000313" key="3">
    <source>
        <dbReference type="Proteomes" id="UP000294853"/>
    </source>
</evidence>
<dbReference type="Proteomes" id="UP000294853">
    <property type="component" value="Chromosome"/>
</dbReference>